<name>A0A656KHT0_BLUGR</name>
<gene>
    <name evidence="1" type="ORF">BGT96224_Ac30076</name>
</gene>
<sequence>MRQIRHPGRQLELHASQKLTIASYALFYSLAVKKRQEFFLKVPQQYSAISTGSATTPTLAPPILDVASGDPLIIVKYIMEISIPQTSSTTFSTDTLTTKAPIRRMTKTASSDLKLQTQRSLRLR</sequence>
<evidence type="ECO:0000313" key="2">
    <source>
        <dbReference type="Proteomes" id="UP000053110"/>
    </source>
</evidence>
<dbReference type="AlphaFoldDB" id="A0A656KHT0"/>
<dbReference type="EMBL" id="KE375079">
    <property type="protein sequence ID" value="EPQ64183.1"/>
    <property type="molecule type" value="Genomic_DNA"/>
</dbReference>
<protein>
    <submittedName>
        <fullName evidence="1">Uncharacterized protein</fullName>
    </submittedName>
</protein>
<dbReference type="Proteomes" id="UP000053110">
    <property type="component" value="Unassembled WGS sequence"/>
</dbReference>
<accession>A0A656KHT0</accession>
<proteinExistence type="predicted"/>
<reference evidence="2" key="1">
    <citation type="journal article" date="2013" name="Nat. Genet.">
        <title>The wheat powdery mildew genome shows the unique evolution of an obligate biotroph.</title>
        <authorList>
            <person name="Wicker T."/>
            <person name="Oberhaensli S."/>
            <person name="Parlange F."/>
            <person name="Buchmann J.P."/>
            <person name="Shatalina M."/>
            <person name="Roffler S."/>
            <person name="Ben-David R."/>
            <person name="Dolezel J."/>
            <person name="Simkova H."/>
            <person name="Schulze-Lefert P."/>
            <person name="Spanu P.D."/>
            <person name="Bruggmann R."/>
            <person name="Amselem J."/>
            <person name="Quesneville H."/>
            <person name="Ver Loren van Themaat E."/>
            <person name="Paape T."/>
            <person name="Shimizu K.K."/>
            <person name="Keller B."/>
        </authorList>
    </citation>
    <scope>NUCLEOTIDE SEQUENCE [LARGE SCALE GENOMIC DNA]</scope>
    <source>
        <strain evidence="2">96224</strain>
    </source>
</reference>
<organism evidence="1 2">
    <name type="scientific">Blumeria graminis f. sp. tritici 96224</name>
    <dbReference type="NCBI Taxonomy" id="1268274"/>
    <lineage>
        <taxon>Eukaryota</taxon>
        <taxon>Fungi</taxon>
        <taxon>Dikarya</taxon>
        <taxon>Ascomycota</taxon>
        <taxon>Pezizomycotina</taxon>
        <taxon>Leotiomycetes</taxon>
        <taxon>Erysiphales</taxon>
        <taxon>Erysiphaceae</taxon>
        <taxon>Blumeria</taxon>
    </lineage>
</organism>
<evidence type="ECO:0000313" key="1">
    <source>
        <dbReference type="EMBL" id="EPQ64183.1"/>
    </source>
</evidence>